<dbReference type="Proteomes" id="UP000183760">
    <property type="component" value="Unassembled WGS sequence"/>
</dbReference>
<dbReference type="EMBL" id="FOIB01000002">
    <property type="protein sequence ID" value="SET60504.1"/>
    <property type="molecule type" value="Genomic_DNA"/>
</dbReference>
<organism evidence="1 4">
    <name type="scientific">Myxococcus fulvus</name>
    <dbReference type="NCBI Taxonomy" id="33"/>
    <lineage>
        <taxon>Bacteria</taxon>
        <taxon>Pseudomonadati</taxon>
        <taxon>Myxococcota</taxon>
        <taxon>Myxococcia</taxon>
        <taxon>Myxococcales</taxon>
        <taxon>Cystobacterineae</taxon>
        <taxon>Myxococcaceae</taxon>
        <taxon>Myxococcus</taxon>
    </lineage>
</organism>
<dbReference type="OrthoDB" id="9998465at2"/>
<evidence type="ECO:0000313" key="2">
    <source>
        <dbReference type="EMBL" id="SET60504.1"/>
    </source>
</evidence>
<comment type="caution">
    <text evidence="1">The sequence shown here is derived from an EMBL/GenBank/DDBJ whole genome shotgun (WGS) entry which is preliminary data.</text>
</comment>
<accession>A0A511SVU4</accession>
<evidence type="ECO:0000313" key="3">
    <source>
        <dbReference type="Proteomes" id="UP000183760"/>
    </source>
</evidence>
<reference evidence="1 4" key="2">
    <citation type="submission" date="2019-07" db="EMBL/GenBank/DDBJ databases">
        <title>Whole genome shotgun sequence of Myxococcus fulvus NBRC 100333.</title>
        <authorList>
            <person name="Hosoyama A."/>
            <person name="Uohara A."/>
            <person name="Ohji S."/>
            <person name="Ichikawa N."/>
        </authorList>
    </citation>
    <scope>NUCLEOTIDE SEQUENCE [LARGE SCALE GENOMIC DNA]</scope>
    <source>
        <strain evidence="1 4">NBRC 100333</strain>
    </source>
</reference>
<dbReference type="EMBL" id="BJXR01000014">
    <property type="protein sequence ID" value="GEN06024.1"/>
    <property type="molecule type" value="Genomic_DNA"/>
</dbReference>
<dbReference type="AlphaFoldDB" id="A0A511SVU4"/>
<reference evidence="2 3" key="1">
    <citation type="submission" date="2016-10" db="EMBL/GenBank/DDBJ databases">
        <authorList>
            <person name="Varghese N."/>
            <person name="Submissions S."/>
        </authorList>
    </citation>
    <scope>NUCLEOTIDE SEQUENCE [LARGE SCALE GENOMIC DNA]</scope>
    <source>
        <strain evidence="2 3">DSM 16525</strain>
    </source>
</reference>
<proteinExistence type="predicted"/>
<evidence type="ECO:0000313" key="1">
    <source>
        <dbReference type="EMBL" id="GEN06024.1"/>
    </source>
</evidence>
<dbReference type="Proteomes" id="UP000321514">
    <property type="component" value="Unassembled WGS sequence"/>
</dbReference>
<sequence>MTEDERKLRALSARPLVEVLDDLAALQKRELRGEQVRLPRVTLHLRSGRELSGTILALAQLRQDVFVLVRGGAPSRNDAGSDATYVALGSIEALTVHDAAGFVGTLAPEGLSPLAEPAPTRLGARRLMEAQRKELVALLGGELSWEPAIDKTADGEPLRGLVLLANAVAGALKATANAELGREAVKAGIQRVIIEGGGRRLGLEGGILHVSAPLEEDDVPSVETLTTEIETLL</sequence>
<gene>
    <name evidence="1" type="ORF">MFU01_10610</name>
    <name evidence="2" type="ORF">SAMN05443572_102858</name>
</gene>
<dbReference type="STRING" id="1334629.MFUL124B02_35535"/>
<evidence type="ECO:0000313" key="4">
    <source>
        <dbReference type="Proteomes" id="UP000321514"/>
    </source>
</evidence>
<name>A0A511SVU4_MYXFU</name>
<keyword evidence="3" id="KW-1185">Reference proteome</keyword>
<dbReference type="RefSeq" id="WP_074951166.1">
    <property type="nucleotide sequence ID" value="NZ_BJXR01000014.1"/>
</dbReference>
<protein>
    <submittedName>
        <fullName evidence="1">Uncharacterized protein</fullName>
    </submittedName>
</protein>